<dbReference type="EMBL" id="JAPEIS010000009">
    <property type="protein sequence ID" value="KAJ8062947.1"/>
    <property type="molecule type" value="Genomic_DNA"/>
</dbReference>
<evidence type="ECO:0000313" key="2">
    <source>
        <dbReference type="Proteomes" id="UP001152300"/>
    </source>
</evidence>
<gene>
    <name evidence="1" type="ORF">OCU04_008194</name>
</gene>
<name>A0A9X0AHP1_9HELO</name>
<dbReference type="Proteomes" id="UP001152300">
    <property type="component" value="Unassembled WGS sequence"/>
</dbReference>
<sequence>MTMVDHLRCLLPGKFSKRSAETMRVHETWQGQSIEIINLAEEKLRAQQSQEPWPDGLVSVPTAVLQCKRRKYGHPSNN</sequence>
<organism evidence="1 2">
    <name type="scientific">Sclerotinia nivalis</name>
    <dbReference type="NCBI Taxonomy" id="352851"/>
    <lineage>
        <taxon>Eukaryota</taxon>
        <taxon>Fungi</taxon>
        <taxon>Dikarya</taxon>
        <taxon>Ascomycota</taxon>
        <taxon>Pezizomycotina</taxon>
        <taxon>Leotiomycetes</taxon>
        <taxon>Helotiales</taxon>
        <taxon>Sclerotiniaceae</taxon>
        <taxon>Sclerotinia</taxon>
    </lineage>
</organism>
<reference evidence="1" key="1">
    <citation type="submission" date="2022-11" db="EMBL/GenBank/DDBJ databases">
        <title>Genome Resource of Sclerotinia nivalis Strain SnTB1, a Plant Pathogen Isolated from American Ginseng.</title>
        <authorList>
            <person name="Fan S."/>
        </authorList>
    </citation>
    <scope>NUCLEOTIDE SEQUENCE</scope>
    <source>
        <strain evidence="1">SnTB1</strain>
    </source>
</reference>
<proteinExistence type="predicted"/>
<protein>
    <submittedName>
        <fullName evidence="1">Uncharacterized protein</fullName>
    </submittedName>
</protein>
<dbReference type="AlphaFoldDB" id="A0A9X0AHP1"/>
<accession>A0A9X0AHP1</accession>
<keyword evidence="2" id="KW-1185">Reference proteome</keyword>
<comment type="caution">
    <text evidence="1">The sequence shown here is derived from an EMBL/GenBank/DDBJ whole genome shotgun (WGS) entry which is preliminary data.</text>
</comment>
<evidence type="ECO:0000313" key="1">
    <source>
        <dbReference type="EMBL" id="KAJ8062947.1"/>
    </source>
</evidence>